<reference evidence="1 2" key="1">
    <citation type="journal article" date="2014" name="Am. J. Bot.">
        <title>Genome assembly and annotation for red clover (Trifolium pratense; Fabaceae).</title>
        <authorList>
            <person name="Istvanek J."/>
            <person name="Jaros M."/>
            <person name="Krenek A."/>
            <person name="Repkova J."/>
        </authorList>
    </citation>
    <scope>NUCLEOTIDE SEQUENCE [LARGE SCALE GENOMIC DNA]</scope>
    <source>
        <strain evidence="2">cv. Tatra</strain>
        <tissue evidence="1">Young leaves</tissue>
    </source>
</reference>
<protein>
    <submittedName>
        <fullName evidence="1">Uncharacterized protein</fullName>
    </submittedName>
</protein>
<evidence type="ECO:0000313" key="1">
    <source>
        <dbReference type="EMBL" id="PNX63771.1"/>
    </source>
</evidence>
<name>A0A2K3KBV5_TRIPR</name>
<accession>A0A2K3KBV5</accession>
<gene>
    <name evidence="1" type="ORF">L195_g053676</name>
</gene>
<dbReference type="Proteomes" id="UP000236291">
    <property type="component" value="Unassembled WGS sequence"/>
</dbReference>
<proteinExistence type="predicted"/>
<dbReference type="AlphaFoldDB" id="A0A2K3KBV5"/>
<sequence length="92" mass="10192">MAQKWKLLGAQGNQKKCGKRVALRRGRGHITRGVILDAHGEEFSADHVRRVSSTIEARFSTSIEDLYLIALGLMMKLGLKAILGRSNFSTSH</sequence>
<reference evidence="1 2" key="2">
    <citation type="journal article" date="2017" name="Front. Plant Sci.">
        <title>Gene Classification and Mining of Molecular Markers Useful in Red Clover (Trifolium pratense) Breeding.</title>
        <authorList>
            <person name="Istvanek J."/>
            <person name="Dluhosova J."/>
            <person name="Dluhos P."/>
            <person name="Patkova L."/>
            <person name="Nedelnik J."/>
            <person name="Repkova J."/>
        </authorList>
    </citation>
    <scope>NUCLEOTIDE SEQUENCE [LARGE SCALE GENOMIC DNA]</scope>
    <source>
        <strain evidence="2">cv. Tatra</strain>
        <tissue evidence="1">Young leaves</tissue>
    </source>
</reference>
<organism evidence="1 2">
    <name type="scientific">Trifolium pratense</name>
    <name type="common">Red clover</name>
    <dbReference type="NCBI Taxonomy" id="57577"/>
    <lineage>
        <taxon>Eukaryota</taxon>
        <taxon>Viridiplantae</taxon>
        <taxon>Streptophyta</taxon>
        <taxon>Embryophyta</taxon>
        <taxon>Tracheophyta</taxon>
        <taxon>Spermatophyta</taxon>
        <taxon>Magnoliopsida</taxon>
        <taxon>eudicotyledons</taxon>
        <taxon>Gunneridae</taxon>
        <taxon>Pentapetalae</taxon>
        <taxon>rosids</taxon>
        <taxon>fabids</taxon>
        <taxon>Fabales</taxon>
        <taxon>Fabaceae</taxon>
        <taxon>Papilionoideae</taxon>
        <taxon>50 kb inversion clade</taxon>
        <taxon>NPAAA clade</taxon>
        <taxon>Hologalegina</taxon>
        <taxon>IRL clade</taxon>
        <taxon>Trifolieae</taxon>
        <taxon>Trifolium</taxon>
    </lineage>
</organism>
<evidence type="ECO:0000313" key="2">
    <source>
        <dbReference type="Proteomes" id="UP000236291"/>
    </source>
</evidence>
<dbReference type="EMBL" id="ASHM01091382">
    <property type="protein sequence ID" value="PNX63771.1"/>
    <property type="molecule type" value="Genomic_DNA"/>
</dbReference>
<comment type="caution">
    <text evidence="1">The sequence shown here is derived from an EMBL/GenBank/DDBJ whole genome shotgun (WGS) entry which is preliminary data.</text>
</comment>